<proteinExistence type="predicted"/>
<keyword evidence="2" id="KW-0812">Transmembrane</keyword>
<sequence>MTDSNDSYDDLERRAMEKLDAVQRVADENSQIIIGTLAVVVVLSLSGIINPGVPAWWPLIPWMVGAAAVTAAGAGIYIWKLVPEPEGILLVSLRGDKPGGEIWELSEDEFEDMSYEGELYQWDNSARRVYEVRRYYPDQNRAVGNWREGEPASEILDKHTPAGAMEAVAELREVYEPEAAKARRLQRRIRGIIRRLDRERTEARARQLDEATGLDSIDATSISDVLEDELPDDLHPHAGGGLDDVDESTNGHRDNAQWEFQQDEYDALLDDDEPTPRGL</sequence>
<dbReference type="Pfam" id="PF26447">
    <property type="entry name" value="DUF8126"/>
    <property type="match status" value="1"/>
</dbReference>
<dbReference type="InterPro" id="IPR058438">
    <property type="entry name" value="DUF8125"/>
</dbReference>
<dbReference type="RefSeq" id="WP_092700563.1">
    <property type="nucleotide sequence ID" value="NZ_FNFC01000004.1"/>
</dbReference>
<evidence type="ECO:0000256" key="2">
    <source>
        <dbReference type="SAM" id="Phobius"/>
    </source>
</evidence>
<evidence type="ECO:0000313" key="4">
    <source>
        <dbReference type="EMBL" id="SDJ52503.1"/>
    </source>
</evidence>
<gene>
    <name evidence="4" type="ORF">SAMN05216226_104229</name>
</gene>
<feature type="compositionally biased region" description="Acidic residues" evidence="1">
    <location>
        <begin position="261"/>
        <end position="273"/>
    </location>
</feature>
<evidence type="ECO:0000313" key="5">
    <source>
        <dbReference type="Proteomes" id="UP000198856"/>
    </source>
</evidence>
<dbReference type="Proteomes" id="UP000198856">
    <property type="component" value="Unassembled WGS sequence"/>
</dbReference>
<organism evidence="4 5">
    <name type="scientific">Halovenus aranensis</name>
    <dbReference type="NCBI Taxonomy" id="890420"/>
    <lineage>
        <taxon>Archaea</taxon>
        <taxon>Methanobacteriati</taxon>
        <taxon>Methanobacteriota</taxon>
        <taxon>Stenosarchaea group</taxon>
        <taxon>Halobacteria</taxon>
        <taxon>Halobacteriales</taxon>
        <taxon>Haloarculaceae</taxon>
        <taxon>Halovenus</taxon>
    </lineage>
</organism>
<evidence type="ECO:0000256" key="1">
    <source>
        <dbReference type="SAM" id="MobiDB-lite"/>
    </source>
</evidence>
<keyword evidence="5" id="KW-1185">Reference proteome</keyword>
<dbReference type="OrthoDB" id="289996at2157"/>
<reference evidence="4 5" key="1">
    <citation type="submission" date="2016-10" db="EMBL/GenBank/DDBJ databases">
        <authorList>
            <person name="de Groot N.N."/>
        </authorList>
    </citation>
    <scope>NUCLEOTIDE SEQUENCE [LARGE SCALE GENOMIC DNA]</scope>
    <source>
        <strain evidence="4 5">IBRC-M10015</strain>
    </source>
</reference>
<keyword evidence="2" id="KW-1133">Transmembrane helix</keyword>
<dbReference type="InterPro" id="IPR058439">
    <property type="entry name" value="DUF8126"/>
</dbReference>
<keyword evidence="2" id="KW-0472">Membrane</keyword>
<dbReference type="EMBL" id="FNFC01000004">
    <property type="protein sequence ID" value="SDJ52503.1"/>
    <property type="molecule type" value="Genomic_DNA"/>
</dbReference>
<accession>A0A1G8UFC1</accession>
<evidence type="ECO:0000259" key="3">
    <source>
        <dbReference type="Pfam" id="PF26447"/>
    </source>
</evidence>
<feature type="transmembrane region" description="Helical" evidence="2">
    <location>
        <begin position="32"/>
        <end position="53"/>
    </location>
</feature>
<dbReference type="AlphaFoldDB" id="A0A1G8UFC1"/>
<protein>
    <recommendedName>
        <fullName evidence="3">DUF8125 domain-containing protein</fullName>
    </recommendedName>
</protein>
<dbReference type="STRING" id="890420.SAMN05216226_104229"/>
<dbReference type="Pfam" id="PF26446">
    <property type="entry name" value="DUF8125"/>
    <property type="match status" value="1"/>
</dbReference>
<feature type="domain" description="DUF8125" evidence="3">
    <location>
        <begin position="162"/>
        <end position="238"/>
    </location>
</feature>
<name>A0A1G8UFC1_9EURY</name>
<feature type="transmembrane region" description="Helical" evidence="2">
    <location>
        <begin position="59"/>
        <end position="79"/>
    </location>
</feature>
<feature type="region of interest" description="Disordered" evidence="1">
    <location>
        <begin position="230"/>
        <end position="279"/>
    </location>
</feature>